<comment type="caution">
    <text evidence="4">The sequence shown here is derived from an EMBL/GenBank/DDBJ whole genome shotgun (WGS) entry which is preliminary data.</text>
</comment>
<dbReference type="AlphaFoldDB" id="A0A5N5QCP0"/>
<dbReference type="Pfam" id="PF06218">
    <property type="entry name" value="NPR2"/>
    <property type="match status" value="2"/>
</dbReference>
<reference evidence="4 5" key="1">
    <citation type="journal article" date="2019" name="Fungal Biol. Biotechnol.">
        <title>Draft genome sequence of fastidious pathogen Ceratobasidium theobromae, which causes vascular-streak dieback in Theobroma cacao.</title>
        <authorList>
            <person name="Ali S.S."/>
            <person name="Asman A."/>
            <person name="Shao J."/>
            <person name="Firmansyah A.P."/>
            <person name="Susilo A.W."/>
            <person name="Rosmana A."/>
            <person name="McMahon P."/>
            <person name="Junaid M."/>
            <person name="Guest D."/>
            <person name="Kheng T.Y."/>
            <person name="Meinhardt L.W."/>
            <person name="Bailey B.A."/>
        </authorList>
    </citation>
    <scope>NUCLEOTIDE SEQUENCE [LARGE SCALE GENOMIC DNA]</scope>
    <source>
        <strain evidence="4 5">CT2</strain>
    </source>
</reference>
<dbReference type="Gene3D" id="2.80.10.50">
    <property type="match status" value="2"/>
</dbReference>
<dbReference type="PANTHER" id="PTHR12991:SF10">
    <property type="entry name" value="GATOR COMPLEX PROTEIN NPRL2"/>
    <property type="match status" value="1"/>
</dbReference>
<dbReference type="OrthoDB" id="338854at2759"/>
<dbReference type="GO" id="GO:1904262">
    <property type="term" value="P:negative regulation of TORC1 signaling"/>
    <property type="evidence" value="ECO:0007669"/>
    <property type="project" value="TreeGrafter"/>
</dbReference>
<evidence type="ECO:0000259" key="3">
    <source>
        <dbReference type="SMART" id="SM00458"/>
    </source>
</evidence>
<dbReference type="InterPro" id="IPR009348">
    <property type="entry name" value="NPR2-like"/>
</dbReference>
<evidence type="ECO:0000313" key="5">
    <source>
        <dbReference type="Proteomes" id="UP000383932"/>
    </source>
</evidence>
<feature type="compositionally biased region" description="Low complexity" evidence="2">
    <location>
        <begin position="595"/>
        <end position="631"/>
    </location>
</feature>
<sequence length="1157" mass="125551">MNPEPPNIDESFLPRIQSIFYAVFDPIKGPHIVYQVPEDAITVHQPHPASGVLSPTLNPATSRSPSGSPFKSPPHLPLTLPDNGTPSPAHIPPPQAQPQPQPQPQPPIASRSSSLSRIAPNIGILDFDSISEYVIPKDELCGRLLQCNTPRHRILGFPVALRNEVYKRLWFRYNLCFVFDREADLSCYEPIVRKCGRVLMACELETNFLSNSLTAWRMHSIIEQLYGDLNSYSETSIQVDEYNFFELRVFPFYPNPAPVHDWDVPVPLTKIEKRMDENWDLTIARVVRYVDGVNHVKRIAELADVDLELGRLAVQHLLFYQCIIMTDIFQFSNIYALKSSVDWLANDPAVQEECPAYVTLPGHTPPPWPELLRLYSRLSQFKTVHEWLESASSSYSRSHPSTPSAKSPTGVSPDVLSSIDPRRLISFGVIKGFVRRVRRWPVLLSRRGRRIAGRMLSGEQVEGIRSAFQESSNRGYPLPHGDEGASVGTIRAGSGGSGGYRDLGERTSGGHNVERTSGGHHGERDKGTNTGNVSTASASALSTSMGTLSASLSPPTARSSAHTLLTRVAAASGVPNASGGAEGGSEGLSNGSGHGTAAVPVPTPTPASTSGTTTALSTSPVAPRAPRTTPTQPNQISRARPALGERERSDSTSTAITALHHPNGGRDPGFESIPPELEALLDGTHHADELCVRYGVSWQILERWLSLVGGGNGTADDMGRTDREYIRHILGGSTIVLRASTLVHSIHSRLFTMFKAVVFVAFTGLVAAQTPTYKGQLLLQPGRTSGKCLQADNRDGAPVVIADCVGGSSQKWTFSGGSVKLYGNKCLDVKDGRNVNGVKLQLWTCSQGNPNQQFEYVARALTCVQGKCLDLTDGKLNNGNVVQMWACSGNNPNQIWNTGYMYNDLPKTSQTGQTGTNQCGTTSSQSSMCQTVWMNDVDDFCLWAPPQVGAVGDTEREEVAWCTKSGRGTRVMPAGTLKGVHFVKTKDYVQVTGVGDFTKINIPKGDDGGELDPHGADGNGNPIGGLVYGNTFGKGYQYHEWTNFMSDTEFCFRACTGPNAARNCQHIYDIMGCAWNMPANYARGVFESCDGDNDLPMGVYGTSTWHQGVSPTPAPHPAASSSNCRTVPTVSPAPVKRSHKRRAYNFADRALATMPAA</sequence>
<dbReference type="PROSITE" id="PS50231">
    <property type="entry name" value="RICIN_B_LECTIN"/>
    <property type="match status" value="1"/>
</dbReference>
<dbReference type="GO" id="GO:0005774">
    <property type="term" value="C:vacuolar membrane"/>
    <property type="evidence" value="ECO:0007669"/>
    <property type="project" value="TreeGrafter"/>
</dbReference>
<keyword evidence="5" id="KW-1185">Reference proteome</keyword>
<feature type="compositionally biased region" description="Pro residues" evidence="2">
    <location>
        <begin position="89"/>
        <end position="107"/>
    </location>
</feature>
<feature type="domain" description="Ricin B lectin" evidence="3">
    <location>
        <begin position="774"/>
        <end position="899"/>
    </location>
</feature>
<dbReference type="InterPro" id="IPR035992">
    <property type="entry name" value="Ricin_B-like_lectins"/>
</dbReference>
<comment type="similarity">
    <text evidence="1">Belongs to the NPR2 family.</text>
</comment>
<accession>A0A5N5QCP0</accession>
<dbReference type="PANTHER" id="PTHR12991">
    <property type="entry name" value="NITROGEN PERMEASE REGULATOR 2/TUMOR SUPPRESSOR CANDIDATE 4"/>
    <property type="match status" value="1"/>
</dbReference>
<dbReference type="GO" id="GO:0005096">
    <property type="term" value="F:GTPase activator activity"/>
    <property type="evidence" value="ECO:0007669"/>
    <property type="project" value="TreeGrafter"/>
</dbReference>
<dbReference type="GO" id="GO:1990130">
    <property type="term" value="C:GATOR1 complex"/>
    <property type="evidence" value="ECO:0007669"/>
    <property type="project" value="TreeGrafter"/>
</dbReference>
<feature type="region of interest" description="Disordered" evidence="2">
    <location>
        <begin position="1109"/>
        <end position="1132"/>
    </location>
</feature>
<dbReference type="EMBL" id="SSOP01000300">
    <property type="protein sequence ID" value="KAB5589221.1"/>
    <property type="molecule type" value="Genomic_DNA"/>
</dbReference>
<evidence type="ECO:0000256" key="1">
    <source>
        <dbReference type="ARBA" id="ARBA00008433"/>
    </source>
</evidence>
<feature type="compositionally biased region" description="Polar residues" evidence="2">
    <location>
        <begin position="53"/>
        <end position="69"/>
    </location>
</feature>
<name>A0A5N5QCP0_9AGAM</name>
<feature type="region of interest" description="Disordered" evidence="2">
    <location>
        <begin position="492"/>
        <end position="535"/>
    </location>
</feature>
<feature type="compositionally biased region" description="Gly residues" evidence="2">
    <location>
        <begin position="580"/>
        <end position="594"/>
    </location>
</feature>
<feature type="region of interest" description="Disordered" evidence="2">
    <location>
        <begin position="575"/>
        <end position="668"/>
    </location>
</feature>
<protein>
    <submittedName>
        <fullName evidence="4">Nitrogen permease regulator 2</fullName>
    </submittedName>
</protein>
<feature type="compositionally biased region" description="Low complexity" evidence="2">
    <location>
        <begin position="394"/>
        <end position="404"/>
    </location>
</feature>
<dbReference type="Pfam" id="PF00652">
    <property type="entry name" value="Ricin_B_lectin"/>
    <property type="match status" value="1"/>
</dbReference>
<organism evidence="4 5">
    <name type="scientific">Ceratobasidium theobromae</name>
    <dbReference type="NCBI Taxonomy" id="1582974"/>
    <lineage>
        <taxon>Eukaryota</taxon>
        <taxon>Fungi</taxon>
        <taxon>Dikarya</taxon>
        <taxon>Basidiomycota</taxon>
        <taxon>Agaricomycotina</taxon>
        <taxon>Agaricomycetes</taxon>
        <taxon>Cantharellales</taxon>
        <taxon>Ceratobasidiaceae</taxon>
        <taxon>Ceratobasidium</taxon>
    </lineage>
</organism>
<dbReference type="CDD" id="cd00161">
    <property type="entry name" value="beta-trefoil_Ricin-like"/>
    <property type="match status" value="1"/>
</dbReference>
<proteinExistence type="inferred from homology"/>
<feature type="region of interest" description="Disordered" evidence="2">
    <location>
        <begin position="45"/>
        <end position="113"/>
    </location>
</feature>
<evidence type="ECO:0000313" key="4">
    <source>
        <dbReference type="EMBL" id="KAB5589221.1"/>
    </source>
</evidence>
<dbReference type="SMART" id="SM00458">
    <property type="entry name" value="RICIN"/>
    <property type="match status" value="1"/>
</dbReference>
<gene>
    <name evidence="4" type="ORF">CTheo_7331</name>
</gene>
<feature type="region of interest" description="Disordered" evidence="2">
    <location>
        <begin position="394"/>
        <end position="413"/>
    </location>
</feature>
<dbReference type="InterPro" id="IPR000772">
    <property type="entry name" value="Ricin_B_lectin"/>
</dbReference>
<dbReference type="Proteomes" id="UP000383932">
    <property type="component" value="Unassembled WGS sequence"/>
</dbReference>
<evidence type="ECO:0000256" key="2">
    <source>
        <dbReference type="SAM" id="MobiDB-lite"/>
    </source>
</evidence>
<dbReference type="GO" id="GO:0010508">
    <property type="term" value="P:positive regulation of autophagy"/>
    <property type="evidence" value="ECO:0007669"/>
    <property type="project" value="TreeGrafter"/>
</dbReference>
<dbReference type="SUPFAM" id="SSF50370">
    <property type="entry name" value="Ricin B-like lectins"/>
    <property type="match status" value="1"/>
</dbReference>